<dbReference type="Proteomes" id="UP000077671">
    <property type="component" value="Unassembled WGS sequence"/>
</dbReference>
<comment type="caution">
    <text evidence="3">The sequence shown here is derived from an EMBL/GenBank/DDBJ whole genome shotgun (WGS) entry which is preliminary data.</text>
</comment>
<proteinExistence type="predicted"/>
<accession>A0A8T8TT60</accession>
<evidence type="ECO:0000256" key="2">
    <source>
        <dbReference type="SAM" id="MobiDB-lite"/>
    </source>
</evidence>
<sequence length="273" mass="29111">MKKDLVQVSEARTRTNSVSLIRTGSVVSFFASESTARSFTFISWRLLSSLPLDLSLPLSDYTTLAPMSTSASAVKRPAEDSTGGDRNVKPRTASTGIHITDCEAPTITIHTQINGDAAAPSPAQQAVSAIVVGLEADLDQERTKRQGVNRAYTELEKELDAKDQDLFDARAEGASERMRADALAIAKDLSDKLLEEAQATIKNLNNDVAEANKKADGAMDKADGAIKKAAALGSENIKLNDKLKIANRTISQAAKDSKALAKVLADQLSDGKP</sequence>
<dbReference type="EMBL" id="LWDD02000043">
    <property type="protein sequence ID" value="KAE8264831.1"/>
    <property type="molecule type" value="Genomic_DNA"/>
</dbReference>
<feature type="region of interest" description="Disordered" evidence="2">
    <location>
        <begin position="69"/>
        <end position="92"/>
    </location>
</feature>
<evidence type="ECO:0000256" key="1">
    <source>
        <dbReference type="SAM" id="Coils"/>
    </source>
</evidence>
<protein>
    <submittedName>
        <fullName evidence="3">Uncharacterized protein</fullName>
    </submittedName>
</protein>
<evidence type="ECO:0000313" key="3">
    <source>
        <dbReference type="EMBL" id="KAE8264831.1"/>
    </source>
</evidence>
<gene>
    <name evidence="3" type="ORF">A4X03_0g674</name>
</gene>
<organism evidence="3 4">
    <name type="scientific">Tilletia caries</name>
    <name type="common">wheat bunt fungus</name>
    <dbReference type="NCBI Taxonomy" id="13290"/>
    <lineage>
        <taxon>Eukaryota</taxon>
        <taxon>Fungi</taxon>
        <taxon>Dikarya</taxon>
        <taxon>Basidiomycota</taxon>
        <taxon>Ustilaginomycotina</taxon>
        <taxon>Exobasidiomycetes</taxon>
        <taxon>Tilletiales</taxon>
        <taxon>Tilletiaceae</taxon>
        <taxon>Tilletia</taxon>
    </lineage>
</organism>
<dbReference type="AlphaFoldDB" id="A0A8T8TT60"/>
<feature type="coiled-coil region" evidence="1">
    <location>
        <begin position="138"/>
        <end position="221"/>
    </location>
</feature>
<keyword evidence="1" id="KW-0175">Coiled coil</keyword>
<reference evidence="3" key="2">
    <citation type="journal article" date="2019" name="IMA Fungus">
        <title>Genome sequencing and comparison of five Tilletia species to identify candidate genes for the detection of regulated species infecting wheat.</title>
        <authorList>
            <person name="Nguyen H.D.T."/>
            <person name="Sultana T."/>
            <person name="Kesanakurti P."/>
            <person name="Hambleton S."/>
        </authorList>
    </citation>
    <scope>NUCLEOTIDE SEQUENCE</scope>
    <source>
        <strain evidence="3">DAOMC 238032</strain>
    </source>
</reference>
<evidence type="ECO:0000313" key="4">
    <source>
        <dbReference type="Proteomes" id="UP000077671"/>
    </source>
</evidence>
<reference evidence="3" key="1">
    <citation type="submission" date="2016-04" db="EMBL/GenBank/DDBJ databases">
        <authorList>
            <person name="Nguyen H.D."/>
            <person name="Kesanakurti P."/>
            <person name="Cullis J."/>
            <person name="Levesque C.A."/>
            <person name="Hambleton S."/>
        </authorList>
    </citation>
    <scope>NUCLEOTIDE SEQUENCE</scope>
    <source>
        <strain evidence="3">DAOMC 238032</strain>
    </source>
</reference>
<name>A0A8T8TT60_9BASI</name>